<proteinExistence type="predicted"/>
<reference evidence="2 3" key="1">
    <citation type="submission" date="2023-01" db="EMBL/GenBank/DDBJ databases">
        <authorList>
            <person name="Whitehead M."/>
        </authorList>
    </citation>
    <scope>NUCLEOTIDE SEQUENCE [LARGE SCALE GENOMIC DNA]</scope>
</reference>
<feature type="region of interest" description="Disordered" evidence="1">
    <location>
        <begin position="127"/>
        <end position="177"/>
    </location>
</feature>
<evidence type="ECO:0000256" key="1">
    <source>
        <dbReference type="SAM" id="MobiDB-lite"/>
    </source>
</evidence>
<gene>
    <name evidence="2" type="ORF">MEUPH1_LOCUS15069</name>
</gene>
<dbReference type="EMBL" id="CARXXK010000002">
    <property type="protein sequence ID" value="CAI6359682.1"/>
    <property type="molecule type" value="Genomic_DNA"/>
</dbReference>
<name>A0AAV0WVZ8_9HEMI</name>
<evidence type="ECO:0000313" key="3">
    <source>
        <dbReference type="Proteomes" id="UP001160148"/>
    </source>
</evidence>
<sequence length="177" mass="19006">MESQNKLLIKMWDTANTADTTSASTNSTAASNINTITNFAVTTTTASIVSVTTSTASNFASTMVSTPVTTDHSRQGRGFIPGHGHFHNLGGFRGYSFREIERKMAGSSNKMLLSQVLQHWKRDVKKYYNPPLPGKRRRSKRGGQNSLGQRGLRGCGRLGGRGGRGGTGGSGGQRQTI</sequence>
<protein>
    <submittedName>
        <fullName evidence="2">Uncharacterized protein</fullName>
    </submittedName>
</protein>
<organism evidence="2 3">
    <name type="scientific">Macrosiphum euphorbiae</name>
    <name type="common">potato aphid</name>
    <dbReference type="NCBI Taxonomy" id="13131"/>
    <lineage>
        <taxon>Eukaryota</taxon>
        <taxon>Metazoa</taxon>
        <taxon>Ecdysozoa</taxon>
        <taxon>Arthropoda</taxon>
        <taxon>Hexapoda</taxon>
        <taxon>Insecta</taxon>
        <taxon>Pterygota</taxon>
        <taxon>Neoptera</taxon>
        <taxon>Paraneoptera</taxon>
        <taxon>Hemiptera</taxon>
        <taxon>Sternorrhyncha</taxon>
        <taxon>Aphidomorpha</taxon>
        <taxon>Aphidoidea</taxon>
        <taxon>Aphididae</taxon>
        <taxon>Macrosiphini</taxon>
        <taxon>Macrosiphum</taxon>
    </lineage>
</organism>
<evidence type="ECO:0000313" key="2">
    <source>
        <dbReference type="EMBL" id="CAI6359682.1"/>
    </source>
</evidence>
<feature type="compositionally biased region" description="Gly residues" evidence="1">
    <location>
        <begin position="151"/>
        <end position="177"/>
    </location>
</feature>
<accession>A0AAV0WVZ8</accession>
<keyword evidence="3" id="KW-1185">Reference proteome</keyword>
<comment type="caution">
    <text evidence="2">The sequence shown here is derived from an EMBL/GenBank/DDBJ whole genome shotgun (WGS) entry which is preliminary data.</text>
</comment>
<dbReference type="Proteomes" id="UP001160148">
    <property type="component" value="Unassembled WGS sequence"/>
</dbReference>
<dbReference type="AlphaFoldDB" id="A0AAV0WVZ8"/>